<organism evidence="2 3">
    <name type="scientific">Pedobacter cryoconitis</name>
    <dbReference type="NCBI Taxonomy" id="188932"/>
    <lineage>
        <taxon>Bacteria</taxon>
        <taxon>Pseudomonadati</taxon>
        <taxon>Bacteroidota</taxon>
        <taxon>Sphingobacteriia</taxon>
        <taxon>Sphingobacteriales</taxon>
        <taxon>Sphingobacteriaceae</taxon>
        <taxon>Pedobacter</taxon>
    </lineage>
</organism>
<evidence type="ECO:0000313" key="3">
    <source>
        <dbReference type="Proteomes" id="UP000249754"/>
    </source>
</evidence>
<dbReference type="Gene3D" id="3.40.50.2000">
    <property type="entry name" value="Glycogen Phosphorylase B"/>
    <property type="match status" value="2"/>
</dbReference>
<dbReference type="AlphaFoldDB" id="A0A327SD49"/>
<gene>
    <name evidence="2" type="ORF">LY11_04087</name>
</gene>
<dbReference type="PANTHER" id="PTHR12526">
    <property type="entry name" value="GLYCOSYLTRANSFERASE"/>
    <property type="match status" value="1"/>
</dbReference>
<dbReference type="InterPro" id="IPR001296">
    <property type="entry name" value="Glyco_trans_1"/>
</dbReference>
<accession>A0A327SD49</accession>
<dbReference type="GO" id="GO:0016757">
    <property type="term" value="F:glycosyltransferase activity"/>
    <property type="evidence" value="ECO:0007669"/>
    <property type="project" value="InterPro"/>
</dbReference>
<feature type="domain" description="Glycosyl transferase family 1" evidence="1">
    <location>
        <begin position="174"/>
        <end position="340"/>
    </location>
</feature>
<sequence>MRKIRVIEAVNQLGLGGTEYVLQLFSKFLNKEYFEVTAVALKEGGARVKLIEDLGIQVIVLNGDLNQLAELLKETDVFHWHHGGELPHDLFSVINANKPKIVMQTNVFGSFDNSPFYPILDYDLYVSKMILIRRMEKDKNLPDNFSYKRKVLHNPVDVDHITSLLPTAAQIASFKQQNNLKNTFIAGRIGRADDHKFDTITLDAFAEFAAKVPEARFLLVGATPKMRDHAEKLGITDRLIIFENTSDLQQLLIYYKAMDVYMAISAIGESFGMVIAEAMVAGIPVVTVSTKKRDNAQVELVDNHHTGLVVRHDKRKIANALRLLYKNKDFRLKLAASSRQKVQEEYRANDIVRSMELLIFKHLGMNSHEHEKPLFKDFSTDLVNDYIKRCIDLHGSPEFLKKLLYQFKKVR</sequence>
<proteinExistence type="predicted"/>
<dbReference type="Pfam" id="PF00534">
    <property type="entry name" value="Glycos_transf_1"/>
    <property type="match status" value="1"/>
</dbReference>
<comment type="caution">
    <text evidence="2">The sequence shown here is derived from an EMBL/GenBank/DDBJ whole genome shotgun (WGS) entry which is preliminary data.</text>
</comment>
<dbReference type="Proteomes" id="UP000249754">
    <property type="component" value="Unassembled WGS sequence"/>
</dbReference>
<evidence type="ECO:0000259" key="1">
    <source>
        <dbReference type="Pfam" id="PF00534"/>
    </source>
</evidence>
<dbReference type="SUPFAM" id="SSF53756">
    <property type="entry name" value="UDP-Glycosyltransferase/glycogen phosphorylase"/>
    <property type="match status" value="1"/>
</dbReference>
<protein>
    <submittedName>
        <fullName evidence="2">Glycosyltransferase involved in cell wall biosynthesis</fullName>
    </submittedName>
</protein>
<name>A0A327SD49_9SPHI</name>
<dbReference type="OrthoDB" id="596635at2"/>
<dbReference type="EMBL" id="QLLR01000026">
    <property type="protein sequence ID" value="RAJ25583.1"/>
    <property type="molecule type" value="Genomic_DNA"/>
</dbReference>
<evidence type="ECO:0000313" key="2">
    <source>
        <dbReference type="EMBL" id="RAJ25583.1"/>
    </source>
</evidence>
<keyword evidence="2" id="KW-0808">Transferase</keyword>
<reference evidence="2 3" key="1">
    <citation type="submission" date="2018-06" db="EMBL/GenBank/DDBJ databases">
        <title>Genomic Encyclopedia of Archaeal and Bacterial Type Strains, Phase II (KMG-II): from individual species to whole genera.</title>
        <authorList>
            <person name="Goeker M."/>
        </authorList>
    </citation>
    <scope>NUCLEOTIDE SEQUENCE [LARGE SCALE GENOMIC DNA]</scope>
    <source>
        <strain evidence="2 3">DSM 14825</strain>
    </source>
</reference>
<dbReference type="RefSeq" id="WP_111635453.1">
    <property type="nucleotide sequence ID" value="NZ_QLLR01000026.1"/>
</dbReference>